<dbReference type="CDD" id="cd07377">
    <property type="entry name" value="WHTH_GntR"/>
    <property type="match status" value="1"/>
</dbReference>
<dbReference type="Gene3D" id="1.10.10.10">
    <property type="entry name" value="Winged helix-like DNA-binding domain superfamily/Winged helix DNA-binding domain"/>
    <property type="match status" value="1"/>
</dbReference>
<dbReference type="Pfam" id="PF00392">
    <property type="entry name" value="GntR"/>
    <property type="match status" value="1"/>
</dbReference>
<dbReference type="Gene3D" id="1.20.120.530">
    <property type="entry name" value="GntR ligand-binding domain-like"/>
    <property type="match status" value="1"/>
</dbReference>
<feature type="domain" description="HTH gntR-type" evidence="4">
    <location>
        <begin position="13"/>
        <end position="81"/>
    </location>
</feature>
<dbReference type="SUPFAM" id="SSF46785">
    <property type="entry name" value="Winged helix' DNA-binding domain"/>
    <property type="match status" value="1"/>
</dbReference>
<evidence type="ECO:0000259" key="4">
    <source>
        <dbReference type="PROSITE" id="PS50949"/>
    </source>
</evidence>
<dbReference type="Proteomes" id="UP001214301">
    <property type="component" value="Chromosome"/>
</dbReference>
<dbReference type="InterPro" id="IPR000524">
    <property type="entry name" value="Tscrpt_reg_HTH_GntR"/>
</dbReference>
<evidence type="ECO:0000256" key="3">
    <source>
        <dbReference type="ARBA" id="ARBA00023163"/>
    </source>
</evidence>
<dbReference type="Pfam" id="PF07729">
    <property type="entry name" value="FCD"/>
    <property type="match status" value="1"/>
</dbReference>
<protein>
    <submittedName>
        <fullName evidence="5">FadR/GntR family transcriptional regulator</fullName>
    </submittedName>
</protein>
<keyword evidence="3" id="KW-0804">Transcription</keyword>
<dbReference type="PANTHER" id="PTHR43537">
    <property type="entry name" value="TRANSCRIPTIONAL REGULATOR, GNTR FAMILY"/>
    <property type="match status" value="1"/>
</dbReference>
<dbReference type="SMART" id="SM00345">
    <property type="entry name" value="HTH_GNTR"/>
    <property type="match status" value="1"/>
</dbReference>
<dbReference type="PROSITE" id="PS50949">
    <property type="entry name" value="HTH_GNTR"/>
    <property type="match status" value="1"/>
</dbReference>
<dbReference type="PANTHER" id="PTHR43537:SF5">
    <property type="entry name" value="UXU OPERON TRANSCRIPTIONAL REGULATOR"/>
    <property type="match status" value="1"/>
</dbReference>
<keyword evidence="1" id="KW-0805">Transcription regulation</keyword>
<dbReference type="SUPFAM" id="SSF48008">
    <property type="entry name" value="GntR ligand-binding domain-like"/>
    <property type="match status" value="1"/>
</dbReference>
<accession>A0ABY7RIV8</accession>
<dbReference type="SMART" id="SM00895">
    <property type="entry name" value="FCD"/>
    <property type="match status" value="1"/>
</dbReference>
<dbReference type="InterPro" id="IPR008920">
    <property type="entry name" value="TF_FadR/GntR_C"/>
</dbReference>
<gene>
    <name evidence="5" type="ORF">PMC74_12720</name>
</gene>
<dbReference type="InterPro" id="IPR011711">
    <property type="entry name" value="GntR_C"/>
</dbReference>
<evidence type="ECO:0000313" key="6">
    <source>
        <dbReference type="Proteomes" id="UP001214301"/>
    </source>
</evidence>
<dbReference type="EMBL" id="CP116669">
    <property type="protein sequence ID" value="WCI02694.1"/>
    <property type="molecule type" value="Genomic_DNA"/>
</dbReference>
<dbReference type="RefSeq" id="WP_095064796.1">
    <property type="nucleotide sequence ID" value="NZ_CP116669.1"/>
</dbReference>
<evidence type="ECO:0000256" key="2">
    <source>
        <dbReference type="ARBA" id="ARBA00023125"/>
    </source>
</evidence>
<keyword evidence="6" id="KW-1185">Reference proteome</keyword>
<dbReference type="InterPro" id="IPR036388">
    <property type="entry name" value="WH-like_DNA-bd_sf"/>
</dbReference>
<dbReference type="InterPro" id="IPR036390">
    <property type="entry name" value="WH_DNA-bd_sf"/>
</dbReference>
<proteinExistence type="predicted"/>
<evidence type="ECO:0000313" key="5">
    <source>
        <dbReference type="EMBL" id="WCI02694.1"/>
    </source>
</evidence>
<dbReference type="PRINTS" id="PR00035">
    <property type="entry name" value="HTHGNTR"/>
</dbReference>
<keyword evidence="2" id="KW-0238">DNA-binding</keyword>
<organism evidence="5 6">
    <name type="scientific">Pseudomonas capeferrum</name>
    <dbReference type="NCBI Taxonomy" id="1495066"/>
    <lineage>
        <taxon>Bacteria</taxon>
        <taxon>Pseudomonadati</taxon>
        <taxon>Pseudomonadota</taxon>
        <taxon>Gammaproteobacteria</taxon>
        <taxon>Pseudomonadales</taxon>
        <taxon>Pseudomonadaceae</taxon>
        <taxon>Pseudomonas</taxon>
    </lineage>
</organism>
<name>A0ABY7RIV8_9PSED</name>
<evidence type="ECO:0000256" key="1">
    <source>
        <dbReference type="ARBA" id="ARBA00023015"/>
    </source>
</evidence>
<reference evidence="5 6" key="1">
    <citation type="journal article" date="2020" name="Front. Microbiol.">
        <title>Toward Biorecycling: Isolation of a Soil Bacterium That Grows on a Polyurethane Oligomer and Monomer.</title>
        <authorList>
            <person name="Espinosa M.J.C."/>
            <person name="Blanco A.C."/>
            <person name="Schmidgall T."/>
            <person name="Atanasoff-Kardjalieff A.K."/>
            <person name="Kappelmeyer U."/>
            <person name="Tischler D."/>
            <person name="Pieper D.H."/>
            <person name="Heipieper H.J."/>
            <person name="Eberlein C."/>
        </authorList>
    </citation>
    <scope>NUCLEOTIDE SEQUENCE [LARGE SCALE GENOMIC DNA]</scope>
    <source>
        <strain evidence="5 6">TDA1</strain>
    </source>
</reference>
<sequence length="235" mass="25640">MQHQAPENFKVKRSLAQQLMAVLSERIRTGQLSHGDRLPTESQLMAEQGLSRTVVREAISGLNAAGLVETRHGIGTFILGPSIGALQIDVFAIKTIRGVLDVLELRIALEVESAGLAAHRRSDAQLAEMRSTLDELNDKSTHGKAAASADFRFHLCIAQASGNRYFADIVQSLGGGIIPRSRINSAAVARGDQASYTHRLQYEHEAIYSAIARRDLEGARVAMYLHLIRSKSLFG</sequence>